<evidence type="ECO:0000256" key="3">
    <source>
        <dbReference type="ARBA" id="ARBA00022475"/>
    </source>
</evidence>
<evidence type="ECO:0000256" key="7">
    <source>
        <dbReference type="ARBA" id="ARBA00023136"/>
    </source>
</evidence>
<dbReference type="PANTHER" id="PTHR35011">
    <property type="entry name" value="2,3-DIKETO-L-GULONATE TRAP TRANSPORTER SMALL PERMEASE PROTEIN YIAM"/>
    <property type="match status" value="1"/>
</dbReference>
<keyword evidence="7 9" id="KW-0472">Membrane</keyword>
<comment type="similarity">
    <text evidence="8 9">Belongs to the TRAP transporter small permease family.</text>
</comment>
<dbReference type="Pfam" id="PF04290">
    <property type="entry name" value="DctQ"/>
    <property type="match status" value="1"/>
</dbReference>
<feature type="transmembrane region" description="Helical" evidence="9">
    <location>
        <begin position="33"/>
        <end position="57"/>
    </location>
</feature>
<evidence type="ECO:0000256" key="5">
    <source>
        <dbReference type="ARBA" id="ARBA00022692"/>
    </source>
</evidence>
<feature type="domain" description="Tripartite ATP-independent periplasmic transporters DctQ component" evidence="10">
    <location>
        <begin position="43"/>
        <end position="169"/>
    </location>
</feature>
<keyword evidence="5 9" id="KW-0812">Transmembrane</keyword>
<keyword evidence="3" id="KW-1003">Cell membrane</keyword>
<evidence type="ECO:0000256" key="2">
    <source>
        <dbReference type="ARBA" id="ARBA00022448"/>
    </source>
</evidence>
<gene>
    <name evidence="11" type="ORF">P1P91_13195</name>
</gene>
<keyword evidence="12" id="KW-1185">Reference proteome</keyword>
<dbReference type="RefSeq" id="WP_311883200.1">
    <property type="nucleotide sequence ID" value="NZ_CP119391.1"/>
</dbReference>
<evidence type="ECO:0000256" key="4">
    <source>
        <dbReference type="ARBA" id="ARBA00022519"/>
    </source>
</evidence>
<evidence type="ECO:0000256" key="1">
    <source>
        <dbReference type="ARBA" id="ARBA00004429"/>
    </source>
</evidence>
<evidence type="ECO:0000313" key="11">
    <source>
        <dbReference type="EMBL" id="WNK19773.1"/>
    </source>
</evidence>
<feature type="transmembrane region" description="Helical" evidence="9">
    <location>
        <begin position="110"/>
        <end position="131"/>
    </location>
</feature>
<evidence type="ECO:0000259" key="10">
    <source>
        <dbReference type="Pfam" id="PF04290"/>
    </source>
</evidence>
<proteinExistence type="inferred from homology"/>
<feature type="transmembrane region" description="Helical" evidence="9">
    <location>
        <begin position="143"/>
        <end position="165"/>
    </location>
</feature>
<evidence type="ECO:0000313" key="12">
    <source>
        <dbReference type="Proteomes" id="UP001301869"/>
    </source>
</evidence>
<keyword evidence="2 9" id="KW-0813">Transport</keyword>
<evidence type="ECO:0000256" key="6">
    <source>
        <dbReference type="ARBA" id="ARBA00022989"/>
    </source>
</evidence>
<organism evidence="11 12">
    <name type="scientific">Halomonas piscis</name>
    <dbReference type="NCBI Taxonomy" id="3031727"/>
    <lineage>
        <taxon>Bacteria</taxon>
        <taxon>Pseudomonadati</taxon>
        <taxon>Pseudomonadota</taxon>
        <taxon>Gammaproteobacteria</taxon>
        <taxon>Oceanospirillales</taxon>
        <taxon>Halomonadaceae</taxon>
        <taxon>Halomonas</taxon>
    </lineage>
</organism>
<dbReference type="InterPro" id="IPR007387">
    <property type="entry name" value="TRAP_DctQ"/>
</dbReference>
<name>A0ABY9YY21_9GAMM</name>
<sequence length="186" mass="20574">MTPRPWHRLGAYASSRFKRYFIHSLALLDRGSYYTILIAMGMMTLLVTLQVFARYILSDSIDSATELSRLFFVWSIFLAIPHGIKVGIHVGIDALVNLLPKAIQCRLQRLMALLSAALMAALVWISIGAVADKWQQLMPTIPITAAVFYIPVLLSAGHCCLHLIAQAWQIEPLPSAPAASKEGETL</sequence>
<evidence type="ECO:0000256" key="9">
    <source>
        <dbReference type="RuleBase" id="RU369079"/>
    </source>
</evidence>
<reference evidence="11 12" key="1">
    <citation type="submission" date="2023-03" db="EMBL/GenBank/DDBJ databases">
        <title>Halomonas sp. nov., isolated from Korean tranditional fermented seafood 'Jeotgal'.</title>
        <authorList>
            <person name="Kim B."/>
            <person name="Shin N.-R."/>
        </authorList>
    </citation>
    <scope>NUCLEOTIDE SEQUENCE [LARGE SCALE GENOMIC DNA]</scope>
    <source>
        <strain evidence="11 12">SG2L-4</strain>
    </source>
</reference>
<comment type="subcellular location">
    <subcellularLocation>
        <location evidence="1 9">Cell inner membrane</location>
        <topology evidence="1 9">Multi-pass membrane protein</topology>
    </subcellularLocation>
</comment>
<protein>
    <recommendedName>
        <fullName evidence="9">TRAP transporter small permease protein</fullName>
    </recommendedName>
</protein>
<keyword evidence="4 9" id="KW-0997">Cell inner membrane</keyword>
<feature type="transmembrane region" description="Helical" evidence="9">
    <location>
        <begin position="69"/>
        <end position="90"/>
    </location>
</feature>
<comment type="subunit">
    <text evidence="9">The complex comprises the extracytoplasmic solute receptor protein and the two transmembrane proteins.</text>
</comment>
<keyword evidence="6 9" id="KW-1133">Transmembrane helix</keyword>
<dbReference type="Proteomes" id="UP001301869">
    <property type="component" value="Chromosome"/>
</dbReference>
<evidence type="ECO:0000256" key="8">
    <source>
        <dbReference type="ARBA" id="ARBA00038436"/>
    </source>
</evidence>
<dbReference type="PANTHER" id="PTHR35011:SF2">
    <property type="entry name" value="2,3-DIKETO-L-GULONATE TRAP TRANSPORTER SMALL PERMEASE PROTEIN YIAM"/>
    <property type="match status" value="1"/>
</dbReference>
<dbReference type="InterPro" id="IPR055348">
    <property type="entry name" value="DctQ"/>
</dbReference>
<dbReference type="EMBL" id="CP119391">
    <property type="protein sequence ID" value="WNK19773.1"/>
    <property type="molecule type" value="Genomic_DNA"/>
</dbReference>
<comment type="function">
    <text evidence="9">Part of the tripartite ATP-independent periplasmic (TRAP) transport system.</text>
</comment>
<accession>A0ABY9YY21</accession>